<keyword evidence="1" id="KW-1133">Transmembrane helix</keyword>
<keyword evidence="1" id="KW-0812">Transmembrane</keyword>
<sequence length="90" mass="9960">MKLTSTRLGLILLVVPIVVLLTLFFVELGDIRQCELVDQGHWNYLAGHCGDTPSPFVPWIVRSPWLVNGGLLVSVVGLGLCMLGLYRRRG</sequence>
<accession>A0AAU7KJC3</accession>
<protein>
    <submittedName>
        <fullName evidence="2">Uncharacterized protein</fullName>
    </submittedName>
</protein>
<feature type="transmembrane region" description="Helical" evidence="1">
    <location>
        <begin position="65"/>
        <end position="86"/>
    </location>
</feature>
<reference evidence="2" key="1">
    <citation type="submission" date="2022-06" db="EMBL/GenBank/DDBJ databases">
        <title>A novel DMS-producing enzyme.</title>
        <authorList>
            <person name="Zhang Y."/>
        </authorList>
    </citation>
    <scope>NUCLEOTIDE SEQUENCE</scope>
    <source>
        <strain evidence="2">RT37</strain>
    </source>
</reference>
<dbReference type="EMBL" id="CP098827">
    <property type="protein sequence ID" value="XBO71689.1"/>
    <property type="molecule type" value="Genomic_DNA"/>
</dbReference>
<evidence type="ECO:0000313" key="2">
    <source>
        <dbReference type="EMBL" id="XBO71689.1"/>
    </source>
</evidence>
<gene>
    <name evidence="2" type="ORF">NFG58_02940</name>
</gene>
<name>A0AAU7KJC3_9GAMM</name>
<dbReference type="AlphaFoldDB" id="A0AAU7KJC3"/>
<organism evidence="2">
    <name type="scientific">Halomonas sp. RT37</name>
    <dbReference type="NCBI Taxonomy" id="2950872"/>
    <lineage>
        <taxon>Bacteria</taxon>
        <taxon>Pseudomonadati</taxon>
        <taxon>Pseudomonadota</taxon>
        <taxon>Gammaproteobacteria</taxon>
        <taxon>Oceanospirillales</taxon>
        <taxon>Halomonadaceae</taxon>
        <taxon>Halomonas</taxon>
    </lineage>
</organism>
<feature type="transmembrane region" description="Helical" evidence="1">
    <location>
        <begin position="7"/>
        <end position="26"/>
    </location>
</feature>
<keyword evidence="1" id="KW-0472">Membrane</keyword>
<proteinExistence type="predicted"/>
<dbReference type="RefSeq" id="WP_045992739.1">
    <property type="nucleotide sequence ID" value="NZ_CP098827.1"/>
</dbReference>
<evidence type="ECO:0000256" key="1">
    <source>
        <dbReference type="SAM" id="Phobius"/>
    </source>
</evidence>